<sequence>MSVEEVLALPLAISVATAARAFKIGADKAYRLIEEGRFPAKLIPLGDTTKVATASVWEALGLR</sequence>
<dbReference type="AlphaFoldDB" id="A0A7U9KX48"/>
<reference evidence="1 2" key="1">
    <citation type="submission" date="2018-11" db="EMBL/GenBank/DDBJ databases">
        <title>Whole genome sequence of Streptomyces chrestomyceticus NBRC 13444(T).</title>
        <authorList>
            <person name="Komaki H."/>
            <person name="Tamura T."/>
        </authorList>
    </citation>
    <scope>NUCLEOTIDE SEQUENCE [LARGE SCALE GENOMIC DNA]</scope>
    <source>
        <strain evidence="1 2">NBRC 13444</strain>
    </source>
</reference>
<dbReference type="Proteomes" id="UP000287830">
    <property type="component" value="Unassembled WGS sequence"/>
</dbReference>
<name>A0A7U9KX48_9ACTN</name>
<organism evidence="1 2">
    <name type="scientific">Streptomyces chrestomyceticus JCM 4735</name>
    <dbReference type="NCBI Taxonomy" id="1306181"/>
    <lineage>
        <taxon>Bacteria</taxon>
        <taxon>Bacillati</taxon>
        <taxon>Actinomycetota</taxon>
        <taxon>Actinomycetes</taxon>
        <taxon>Kitasatosporales</taxon>
        <taxon>Streptomycetaceae</taxon>
        <taxon>Streptomyces</taxon>
    </lineage>
</organism>
<dbReference type="GeneID" id="95626883"/>
<evidence type="ECO:0000313" key="1">
    <source>
        <dbReference type="EMBL" id="GCD35601.1"/>
    </source>
</evidence>
<accession>A0A7U9KX48</accession>
<protein>
    <submittedName>
        <fullName evidence="1">Integrase</fullName>
    </submittedName>
</protein>
<proteinExistence type="predicted"/>
<dbReference type="RefSeq" id="WP_150249860.1">
    <property type="nucleotide sequence ID" value="NZ_BHZC01000001.1"/>
</dbReference>
<dbReference type="EMBL" id="BHZC01000001">
    <property type="protein sequence ID" value="GCD35601.1"/>
    <property type="molecule type" value="Genomic_DNA"/>
</dbReference>
<comment type="caution">
    <text evidence="1">The sequence shown here is derived from an EMBL/GenBank/DDBJ whole genome shotgun (WGS) entry which is preliminary data.</text>
</comment>
<evidence type="ECO:0000313" key="2">
    <source>
        <dbReference type="Proteomes" id="UP000287830"/>
    </source>
</evidence>
<gene>
    <name evidence="1" type="ORF">OEIGOIKO_03347</name>
</gene>